<evidence type="ECO:0000256" key="2">
    <source>
        <dbReference type="SAM" id="SignalP"/>
    </source>
</evidence>
<feature type="domain" description="DUF4232" evidence="3">
    <location>
        <begin position="104"/>
        <end position="229"/>
    </location>
</feature>
<dbReference type="RefSeq" id="WP_344629018.1">
    <property type="nucleotide sequence ID" value="NZ_BAAATJ010000001.1"/>
</dbReference>
<evidence type="ECO:0000256" key="1">
    <source>
        <dbReference type="SAM" id="MobiDB-lite"/>
    </source>
</evidence>
<dbReference type="Pfam" id="PF14016">
    <property type="entry name" value="DUF4232"/>
    <property type="match status" value="1"/>
</dbReference>
<dbReference type="PROSITE" id="PS51257">
    <property type="entry name" value="PROKAR_LIPOPROTEIN"/>
    <property type="match status" value="1"/>
</dbReference>
<evidence type="ECO:0000313" key="4">
    <source>
        <dbReference type="EMBL" id="GAA2384869.1"/>
    </source>
</evidence>
<dbReference type="Proteomes" id="UP001500058">
    <property type="component" value="Unassembled WGS sequence"/>
</dbReference>
<gene>
    <name evidence="4" type="ORF">GCM10010420_04030</name>
</gene>
<dbReference type="EMBL" id="BAAATJ010000001">
    <property type="protein sequence ID" value="GAA2384869.1"/>
    <property type="molecule type" value="Genomic_DNA"/>
</dbReference>
<reference evidence="4 5" key="1">
    <citation type="journal article" date="2019" name="Int. J. Syst. Evol. Microbiol.">
        <title>The Global Catalogue of Microorganisms (GCM) 10K type strain sequencing project: providing services to taxonomists for standard genome sequencing and annotation.</title>
        <authorList>
            <consortium name="The Broad Institute Genomics Platform"/>
            <consortium name="The Broad Institute Genome Sequencing Center for Infectious Disease"/>
            <person name="Wu L."/>
            <person name="Ma J."/>
        </authorList>
    </citation>
    <scope>NUCLEOTIDE SEQUENCE [LARGE SCALE GENOMIC DNA]</scope>
    <source>
        <strain evidence="4 5">JCM 6921</strain>
    </source>
</reference>
<feature type="compositionally biased region" description="Basic and acidic residues" evidence="1">
    <location>
        <begin position="84"/>
        <end position="96"/>
    </location>
</feature>
<accession>A0ABN3HPP3</accession>
<keyword evidence="2" id="KW-0732">Signal</keyword>
<name>A0ABN3HPP3_9ACTN</name>
<feature type="compositionally biased region" description="Basic and acidic residues" evidence="1">
    <location>
        <begin position="49"/>
        <end position="66"/>
    </location>
</feature>
<feature type="region of interest" description="Disordered" evidence="1">
    <location>
        <begin position="29"/>
        <end position="106"/>
    </location>
</feature>
<evidence type="ECO:0000259" key="3">
    <source>
        <dbReference type="Pfam" id="PF14016"/>
    </source>
</evidence>
<feature type="signal peptide" evidence="2">
    <location>
        <begin position="1"/>
        <end position="26"/>
    </location>
</feature>
<keyword evidence="5" id="KW-1185">Reference proteome</keyword>
<proteinExistence type="predicted"/>
<feature type="compositionally biased region" description="Gly residues" evidence="1">
    <location>
        <begin position="70"/>
        <end position="79"/>
    </location>
</feature>
<evidence type="ECO:0000313" key="5">
    <source>
        <dbReference type="Proteomes" id="UP001500058"/>
    </source>
</evidence>
<organism evidence="4 5">
    <name type="scientific">Streptomyces glaucosporus</name>
    <dbReference type="NCBI Taxonomy" id="284044"/>
    <lineage>
        <taxon>Bacteria</taxon>
        <taxon>Bacillati</taxon>
        <taxon>Actinomycetota</taxon>
        <taxon>Actinomycetes</taxon>
        <taxon>Kitasatosporales</taxon>
        <taxon>Streptomycetaceae</taxon>
        <taxon>Streptomyces</taxon>
    </lineage>
</organism>
<sequence length="238" mass="24642">MFRTRRMPRFAVAAALVAAASLSMTACQSGTGVETEERAPAESAPASPERTDPDGNVPEDRGDTPRQEPGNGGAGGGGATADPAGHRPSGDRKDGNDSAVTETCDASNTELTVRRVSRPVNHLLLTATNTGDTACNAYAYPYLRFDEAHAPVPAVESSRPQAVVTLAPGESAHAGITTSTAADSDVTDVTGLGVFFSDRDGGSVDAEPVRLALPDGTAVSPNARVTYWQSDLDDALMW</sequence>
<feature type="chain" id="PRO_5045436330" evidence="2">
    <location>
        <begin position="27"/>
        <end position="238"/>
    </location>
</feature>
<protein>
    <submittedName>
        <fullName evidence="4">DUF4232 domain-containing protein</fullName>
    </submittedName>
</protein>
<comment type="caution">
    <text evidence="4">The sequence shown here is derived from an EMBL/GenBank/DDBJ whole genome shotgun (WGS) entry which is preliminary data.</text>
</comment>
<dbReference type="InterPro" id="IPR025326">
    <property type="entry name" value="DUF4232"/>
</dbReference>